<reference evidence="2" key="2">
    <citation type="submission" date="2023-07" db="EMBL/GenBank/DDBJ databases">
        <authorList>
            <consortium name="Lawrence Berkeley National Laboratory"/>
            <person name="Haridas S."/>
            <person name="Hensen N."/>
            <person name="Bonometti L."/>
            <person name="Westerberg I."/>
            <person name="Brannstrom I.O."/>
            <person name="Guillou S."/>
            <person name="Cros-Aarteil S."/>
            <person name="Calhoun S."/>
            <person name="Kuo A."/>
            <person name="Mondo S."/>
            <person name="Pangilinan J."/>
            <person name="Riley R."/>
            <person name="LaButti K."/>
            <person name="Andreopoulos B."/>
            <person name="Lipzen A."/>
            <person name="Chen C."/>
            <person name="Yanf M."/>
            <person name="Daum C."/>
            <person name="Ng V."/>
            <person name="Clum A."/>
            <person name="Steindorff A."/>
            <person name="Ohm R."/>
            <person name="Martin F."/>
            <person name="Silar P."/>
            <person name="Natvig D."/>
            <person name="Lalanne C."/>
            <person name="Gautier V."/>
            <person name="Ament-velasquez S.L."/>
            <person name="Kruys A."/>
            <person name="Hutchinson M.I."/>
            <person name="Powell A.J."/>
            <person name="Barry K."/>
            <person name="Miller A.N."/>
            <person name="Grigoriev I.V."/>
            <person name="Debuchy R."/>
            <person name="Gladieux P."/>
            <person name="Thoren M.H."/>
            <person name="Johannesson H."/>
        </authorList>
    </citation>
    <scope>NUCLEOTIDE SEQUENCE</scope>
    <source>
        <strain evidence="2">FGSC 1904</strain>
    </source>
</reference>
<comment type="caution">
    <text evidence="2">The sequence shown here is derived from an EMBL/GenBank/DDBJ whole genome shotgun (WGS) entry which is preliminary data.</text>
</comment>
<sequence length="144" mass="15810">MPSHRDRTTSQPLTSTRGTKPKAPSNKGDSNKREAPAHNDSMSTGTRTVGRSNVSQSGSVASTSQDVNVPFDDHSLQDERLAMFESQDSLDDSTVEARFMFQDNTDTTRGTTNNDQKACARKAFYEARATEAIRKFDNAFGANK</sequence>
<proteinExistence type="predicted"/>
<accession>A0AAE0UAC7</accession>
<evidence type="ECO:0000313" key="3">
    <source>
        <dbReference type="Proteomes" id="UP001281003"/>
    </source>
</evidence>
<dbReference type="EMBL" id="JAUTDP010000008">
    <property type="protein sequence ID" value="KAK3396727.1"/>
    <property type="molecule type" value="Genomic_DNA"/>
</dbReference>
<name>A0AAE0UAC7_SORBR</name>
<dbReference type="Proteomes" id="UP001281003">
    <property type="component" value="Unassembled WGS sequence"/>
</dbReference>
<reference evidence="2" key="1">
    <citation type="journal article" date="2023" name="Mol. Phylogenet. Evol.">
        <title>Genome-scale phylogeny and comparative genomics of the fungal order Sordariales.</title>
        <authorList>
            <person name="Hensen N."/>
            <person name="Bonometti L."/>
            <person name="Westerberg I."/>
            <person name="Brannstrom I.O."/>
            <person name="Guillou S."/>
            <person name="Cros-Aarteil S."/>
            <person name="Calhoun S."/>
            <person name="Haridas S."/>
            <person name="Kuo A."/>
            <person name="Mondo S."/>
            <person name="Pangilinan J."/>
            <person name="Riley R."/>
            <person name="LaButti K."/>
            <person name="Andreopoulos B."/>
            <person name="Lipzen A."/>
            <person name="Chen C."/>
            <person name="Yan M."/>
            <person name="Daum C."/>
            <person name="Ng V."/>
            <person name="Clum A."/>
            <person name="Steindorff A."/>
            <person name="Ohm R.A."/>
            <person name="Martin F."/>
            <person name="Silar P."/>
            <person name="Natvig D.O."/>
            <person name="Lalanne C."/>
            <person name="Gautier V."/>
            <person name="Ament-Velasquez S.L."/>
            <person name="Kruys A."/>
            <person name="Hutchinson M.I."/>
            <person name="Powell A.J."/>
            <person name="Barry K."/>
            <person name="Miller A.N."/>
            <person name="Grigoriev I.V."/>
            <person name="Debuchy R."/>
            <person name="Gladieux P."/>
            <person name="Hiltunen Thoren M."/>
            <person name="Johannesson H."/>
        </authorList>
    </citation>
    <scope>NUCLEOTIDE SEQUENCE</scope>
    <source>
        <strain evidence="2">FGSC 1904</strain>
    </source>
</reference>
<gene>
    <name evidence="2" type="ORF">B0T20DRAFT_242213</name>
</gene>
<dbReference type="AlphaFoldDB" id="A0AAE0UAC7"/>
<evidence type="ECO:0000313" key="2">
    <source>
        <dbReference type="EMBL" id="KAK3396727.1"/>
    </source>
</evidence>
<feature type="compositionally biased region" description="Polar residues" evidence="1">
    <location>
        <begin position="9"/>
        <end position="18"/>
    </location>
</feature>
<evidence type="ECO:0000256" key="1">
    <source>
        <dbReference type="SAM" id="MobiDB-lite"/>
    </source>
</evidence>
<feature type="compositionally biased region" description="Polar residues" evidence="1">
    <location>
        <begin position="40"/>
        <end position="67"/>
    </location>
</feature>
<organism evidence="2 3">
    <name type="scientific">Sordaria brevicollis</name>
    <dbReference type="NCBI Taxonomy" id="83679"/>
    <lineage>
        <taxon>Eukaryota</taxon>
        <taxon>Fungi</taxon>
        <taxon>Dikarya</taxon>
        <taxon>Ascomycota</taxon>
        <taxon>Pezizomycotina</taxon>
        <taxon>Sordariomycetes</taxon>
        <taxon>Sordariomycetidae</taxon>
        <taxon>Sordariales</taxon>
        <taxon>Sordariaceae</taxon>
        <taxon>Sordaria</taxon>
    </lineage>
</organism>
<feature type="region of interest" description="Disordered" evidence="1">
    <location>
        <begin position="1"/>
        <end position="74"/>
    </location>
</feature>
<keyword evidence="3" id="KW-1185">Reference proteome</keyword>
<protein>
    <submittedName>
        <fullName evidence="2">Uncharacterized protein</fullName>
    </submittedName>
</protein>